<sequence length="98" mass="11326">MKIARFVKDIDTVIIQEVKQSYYAAVPCLEALSLFGALGMLFCFCYLQFCAPSFIYSLFYYFVMSIPNMLIFIDSLLCLQRLLIFLELAPAFCSKFKL</sequence>
<evidence type="ECO:0000313" key="3">
    <source>
        <dbReference type="Proteomes" id="UP000835052"/>
    </source>
</evidence>
<accession>A0A8S1HW47</accession>
<dbReference type="Proteomes" id="UP000835052">
    <property type="component" value="Unassembled WGS sequence"/>
</dbReference>
<proteinExistence type="predicted"/>
<gene>
    <name evidence="2" type="ORF">CAUJ_LOCUS15191</name>
</gene>
<keyword evidence="1" id="KW-0472">Membrane</keyword>
<keyword evidence="3" id="KW-1185">Reference proteome</keyword>
<evidence type="ECO:0000256" key="1">
    <source>
        <dbReference type="SAM" id="Phobius"/>
    </source>
</evidence>
<reference evidence="2" key="1">
    <citation type="submission" date="2020-10" db="EMBL/GenBank/DDBJ databases">
        <authorList>
            <person name="Kikuchi T."/>
        </authorList>
    </citation>
    <scope>NUCLEOTIDE SEQUENCE</scope>
    <source>
        <strain evidence="2">NKZ352</strain>
    </source>
</reference>
<comment type="caution">
    <text evidence="2">The sequence shown here is derived from an EMBL/GenBank/DDBJ whole genome shotgun (WGS) entry which is preliminary data.</text>
</comment>
<keyword evidence="1" id="KW-1133">Transmembrane helix</keyword>
<evidence type="ECO:0000313" key="2">
    <source>
        <dbReference type="EMBL" id="CAD6199288.1"/>
    </source>
</evidence>
<organism evidence="2 3">
    <name type="scientific">Caenorhabditis auriculariae</name>
    <dbReference type="NCBI Taxonomy" id="2777116"/>
    <lineage>
        <taxon>Eukaryota</taxon>
        <taxon>Metazoa</taxon>
        <taxon>Ecdysozoa</taxon>
        <taxon>Nematoda</taxon>
        <taxon>Chromadorea</taxon>
        <taxon>Rhabditida</taxon>
        <taxon>Rhabditina</taxon>
        <taxon>Rhabditomorpha</taxon>
        <taxon>Rhabditoidea</taxon>
        <taxon>Rhabditidae</taxon>
        <taxon>Peloderinae</taxon>
        <taxon>Caenorhabditis</taxon>
    </lineage>
</organism>
<keyword evidence="1" id="KW-0812">Transmembrane</keyword>
<feature type="transmembrane region" description="Helical" evidence="1">
    <location>
        <begin position="21"/>
        <end position="49"/>
    </location>
</feature>
<dbReference type="AlphaFoldDB" id="A0A8S1HW47"/>
<feature type="transmembrane region" description="Helical" evidence="1">
    <location>
        <begin position="55"/>
        <end position="79"/>
    </location>
</feature>
<name>A0A8S1HW47_9PELO</name>
<protein>
    <submittedName>
        <fullName evidence="2">Uncharacterized protein</fullName>
    </submittedName>
</protein>
<dbReference type="EMBL" id="CAJGYM010000164">
    <property type="protein sequence ID" value="CAD6199288.1"/>
    <property type="molecule type" value="Genomic_DNA"/>
</dbReference>